<comment type="similarity">
    <text evidence="7">Belongs to the drug/metabolite transporter (DMT) superfamily. Small multidrug resistance (SMR) (TC 2.A.7.1) family.</text>
</comment>
<dbReference type="AlphaFoldDB" id="A0A9D1SRS1"/>
<evidence type="ECO:0000256" key="8">
    <source>
        <dbReference type="SAM" id="Phobius"/>
    </source>
</evidence>
<evidence type="ECO:0000313" key="9">
    <source>
        <dbReference type="EMBL" id="HIU92426.1"/>
    </source>
</evidence>
<keyword evidence="6 8" id="KW-0472">Membrane</keyword>
<comment type="subcellular location">
    <subcellularLocation>
        <location evidence="1 7">Cell membrane</location>
        <topology evidence="1 7">Multi-pass membrane protein</topology>
    </subcellularLocation>
</comment>
<dbReference type="FunFam" id="1.10.3730.20:FF:000001">
    <property type="entry name" value="Quaternary ammonium compound resistance transporter SugE"/>
    <property type="match status" value="1"/>
</dbReference>
<keyword evidence="4 7" id="KW-0812">Transmembrane</keyword>
<dbReference type="GO" id="GO:0015199">
    <property type="term" value="F:amino-acid betaine transmembrane transporter activity"/>
    <property type="evidence" value="ECO:0007669"/>
    <property type="project" value="TreeGrafter"/>
</dbReference>
<dbReference type="Gene3D" id="1.10.3730.20">
    <property type="match status" value="1"/>
</dbReference>
<accession>A0A9D1SRS1</accession>
<evidence type="ECO:0000313" key="10">
    <source>
        <dbReference type="Proteomes" id="UP000886748"/>
    </source>
</evidence>
<dbReference type="InterPro" id="IPR045324">
    <property type="entry name" value="Small_multidrug_res"/>
</dbReference>
<feature type="transmembrane region" description="Helical" evidence="8">
    <location>
        <begin position="26"/>
        <end position="46"/>
    </location>
</feature>
<protein>
    <submittedName>
        <fullName evidence="9">QacE family quaternary ammonium compound efflux SMR transporter</fullName>
    </submittedName>
</protein>
<dbReference type="InterPro" id="IPR037185">
    <property type="entry name" value="EmrE-like"/>
</dbReference>
<dbReference type="EMBL" id="DVOD01000033">
    <property type="protein sequence ID" value="HIU92426.1"/>
    <property type="molecule type" value="Genomic_DNA"/>
</dbReference>
<dbReference type="InterPro" id="IPR000390">
    <property type="entry name" value="Small_drug/metabolite_transptr"/>
</dbReference>
<comment type="caution">
    <text evidence="9">The sequence shown here is derived from an EMBL/GenBank/DDBJ whole genome shotgun (WGS) entry which is preliminary data.</text>
</comment>
<evidence type="ECO:0000256" key="5">
    <source>
        <dbReference type="ARBA" id="ARBA00022989"/>
    </source>
</evidence>
<dbReference type="SUPFAM" id="SSF103481">
    <property type="entry name" value="Multidrug resistance efflux transporter EmrE"/>
    <property type="match status" value="1"/>
</dbReference>
<dbReference type="GO" id="GO:0005886">
    <property type="term" value="C:plasma membrane"/>
    <property type="evidence" value="ECO:0007669"/>
    <property type="project" value="UniProtKB-SubCell"/>
</dbReference>
<dbReference type="GO" id="GO:0015297">
    <property type="term" value="F:antiporter activity"/>
    <property type="evidence" value="ECO:0007669"/>
    <property type="project" value="TreeGrafter"/>
</dbReference>
<gene>
    <name evidence="9" type="ORF">IAD26_04760</name>
</gene>
<evidence type="ECO:0000256" key="4">
    <source>
        <dbReference type="ARBA" id="ARBA00022692"/>
    </source>
</evidence>
<reference evidence="9" key="2">
    <citation type="journal article" date="2021" name="PeerJ">
        <title>Extensive microbial diversity within the chicken gut microbiome revealed by metagenomics and culture.</title>
        <authorList>
            <person name="Gilroy R."/>
            <person name="Ravi A."/>
            <person name="Getino M."/>
            <person name="Pursley I."/>
            <person name="Horton D.L."/>
            <person name="Alikhan N.F."/>
            <person name="Baker D."/>
            <person name="Gharbi K."/>
            <person name="Hall N."/>
            <person name="Watson M."/>
            <person name="Adriaenssens E.M."/>
            <person name="Foster-Nyarko E."/>
            <person name="Jarju S."/>
            <person name="Secka A."/>
            <person name="Antonio M."/>
            <person name="Oren A."/>
            <person name="Chaudhuri R.R."/>
            <person name="La Ragione R."/>
            <person name="Hildebrand F."/>
            <person name="Pallen M.J."/>
        </authorList>
    </citation>
    <scope>NUCLEOTIDE SEQUENCE</scope>
    <source>
        <strain evidence="9">CHK154-7741</strain>
    </source>
</reference>
<evidence type="ECO:0000256" key="7">
    <source>
        <dbReference type="RuleBase" id="RU003942"/>
    </source>
</evidence>
<organism evidence="9 10">
    <name type="scientific">Candidatus Limenecus avicola</name>
    <dbReference type="NCBI Taxonomy" id="2840847"/>
    <lineage>
        <taxon>Bacteria</taxon>
        <taxon>Bacillati</taxon>
        <taxon>Bacillota</taxon>
        <taxon>Clostridia</taxon>
        <taxon>Eubacteriales</taxon>
        <taxon>Clostridiaceae</taxon>
        <taxon>Clostridiaceae incertae sedis</taxon>
        <taxon>Candidatus Limenecus</taxon>
    </lineage>
</organism>
<keyword evidence="2" id="KW-0813">Transport</keyword>
<dbReference type="Pfam" id="PF00893">
    <property type="entry name" value="Multi_Drug_Res"/>
    <property type="match status" value="1"/>
</dbReference>
<evidence type="ECO:0000256" key="2">
    <source>
        <dbReference type="ARBA" id="ARBA00022448"/>
    </source>
</evidence>
<feature type="transmembrane region" description="Helical" evidence="8">
    <location>
        <begin position="84"/>
        <end position="103"/>
    </location>
</feature>
<dbReference type="PANTHER" id="PTHR30561">
    <property type="entry name" value="SMR FAMILY PROTON-DEPENDENT DRUG EFFLUX TRANSPORTER SUGE"/>
    <property type="match status" value="1"/>
</dbReference>
<name>A0A9D1SRS1_9CLOT</name>
<evidence type="ECO:0000256" key="3">
    <source>
        <dbReference type="ARBA" id="ARBA00022475"/>
    </source>
</evidence>
<dbReference type="GO" id="GO:0031460">
    <property type="term" value="P:glycine betaine transport"/>
    <property type="evidence" value="ECO:0007669"/>
    <property type="project" value="TreeGrafter"/>
</dbReference>
<keyword evidence="3" id="KW-1003">Cell membrane</keyword>
<dbReference type="Proteomes" id="UP000886748">
    <property type="component" value="Unassembled WGS sequence"/>
</dbReference>
<dbReference type="GO" id="GO:0015220">
    <property type="term" value="F:choline transmembrane transporter activity"/>
    <property type="evidence" value="ECO:0007669"/>
    <property type="project" value="TreeGrafter"/>
</dbReference>
<proteinExistence type="inferred from homology"/>
<feature type="transmembrane region" description="Helical" evidence="8">
    <location>
        <begin position="58"/>
        <end position="78"/>
    </location>
</feature>
<sequence length="108" mass="11716">MAYLYLIIAIIAEIVATTIMKDTNGFTVLWPSVFTILGYVVAFYMLSLCIQTIPTGIIYALWSGFGIIGIAVLGWIVHKQTLDLPAIAGIVLILLGVLVIKIFSKSIA</sequence>
<evidence type="ECO:0000256" key="6">
    <source>
        <dbReference type="ARBA" id="ARBA00023136"/>
    </source>
</evidence>
<reference evidence="9" key="1">
    <citation type="submission" date="2020-10" db="EMBL/GenBank/DDBJ databases">
        <authorList>
            <person name="Gilroy R."/>
        </authorList>
    </citation>
    <scope>NUCLEOTIDE SEQUENCE</scope>
    <source>
        <strain evidence="9">CHK154-7741</strain>
    </source>
</reference>
<dbReference type="PANTHER" id="PTHR30561:SF1">
    <property type="entry name" value="MULTIDRUG TRANSPORTER EMRE"/>
    <property type="match status" value="1"/>
</dbReference>
<keyword evidence="5 8" id="KW-1133">Transmembrane helix</keyword>
<evidence type="ECO:0000256" key="1">
    <source>
        <dbReference type="ARBA" id="ARBA00004651"/>
    </source>
</evidence>